<sequence length="522" mass="57548">MRLDQVRVELRPRSPWEAMELGNALVRHHAGAIWRPWAAATLPVFVLLNAAAWALDALWLATLAMWWLLPLFDRIVLSVLSRAVFGDPPDTRQALSSLRAGGWRGALGRLGWRRPSPWRSIALPVEQLEGVSGEALARRRAVIVDGIQGHALLLSGVCLLFVLVLFVSLLSLVLMFVPEQLLSESARAMWALLTSEPPRLAQLALNGALWLAISAVEPFHVGAGFGLYLNRRVRIEAWDIEIVLRRMRARLSQAAGLLLALAALPLLAPPAAAQVGQRLQEQREQAAQQAATVEVPGARKAPTLPRVFGQDAVVDDAPFRQAVKRAYEDPLLNRSRTETRWQPRRTPDVPSPAELPGWLGTLGKLVAVLGEFGLWILVGLLALGAALTAKRWLPWMRGAAARRAQDSPVEVGEAVEPEHLPRNLAAEARRLWHEGRPRRALALLYRGSVEAMAARIGIALVPGATEAECLRASRRMPDATDRESFARMVRVWQLAAYAQRLPDEADFESLLSDLSLRFGWAG</sequence>
<keyword evidence="1" id="KW-0472">Membrane</keyword>
<protein>
    <submittedName>
        <fullName evidence="2">DUF4129 domain-containing protein</fullName>
    </submittedName>
</protein>
<name>A0ABT6MSY7_9GAMM</name>
<dbReference type="RefSeq" id="WP_280942955.1">
    <property type="nucleotide sequence ID" value="NZ_JARYGX010000023.1"/>
</dbReference>
<gene>
    <name evidence="2" type="ORF">QF205_11760</name>
</gene>
<evidence type="ECO:0000313" key="2">
    <source>
        <dbReference type="EMBL" id="MDH7453737.1"/>
    </source>
</evidence>
<keyword evidence="1" id="KW-0812">Transmembrane</keyword>
<evidence type="ECO:0000256" key="1">
    <source>
        <dbReference type="SAM" id="Phobius"/>
    </source>
</evidence>
<accession>A0ABT6MSY7</accession>
<feature type="transmembrane region" description="Helical" evidence="1">
    <location>
        <begin position="365"/>
        <end position="387"/>
    </location>
</feature>
<proteinExistence type="predicted"/>
<dbReference type="Proteomes" id="UP001160550">
    <property type="component" value="Unassembled WGS sequence"/>
</dbReference>
<reference evidence="2" key="1">
    <citation type="journal article" date="2007" name="Int. J. Syst. Evol. Microbiol.">
        <title>Luteimonas composti sp. nov., a moderately thermophilic bacterium isolated from food waste.</title>
        <authorList>
            <person name="Young C.C."/>
            <person name="Kampfer P."/>
            <person name="Chen W.M."/>
            <person name="Yen W.S."/>
            <person name="Arun A.B."/>
            <person name="Lai W.A."/>
            <person name="Shen F.T."/>
            <person name="Rekha P.D."/>
            <person name="Lin K.Y."/>
            <person name="Chou J.H."/>
        </authorList>
    </citation>
    <scope>NUCLEOTIDE SEQUENCE</scope>
    <source>
        <strain evidence="2">CC-YY355</strain>
    </source>
</reference>
<keyword evidence="3" id="KW-1185">Reference proteome</keyword>
<reference evidence="2" key="2">
    <citation type="submission" date="2023-04" db="EMBL/GenBank/DDBJ databases">
        <authorList>
            <person name="Sun J.-Q."/>
        </authorList>
    </citation>
    <scope>NUCLEOTIDE SEQUENCE</scope>
    <source>
        <strain evidence="2">CC-YY355</strain>
    </source>
</reference>
<keyword evidence="1" id="KW-1133">Transmembrane helix</keyword>
<feature type="transmembrane region" description="Helical" evidence="1">
    <location>
        <begin position="151"/>
        <end position="177"/>
    </location>
</feature>
<feature type="transmembrane region" description="Helical" evidence="1">
    <location>
        <begin position="251"/>
        <end position="268"/>
    </location>
</feature>
<evidence type="ECO:0000313" key="3">
    <source>
        <dbReference type="Proteomes" id="UP001160550"/>
    </source>
</evidence>
<feature type="transmembrane region" description="Helical" evidence="1">
    <location>
        <begin position="208"/>
        <end position="230"/>
    </location>
</feature>
<comment type="caution">
    <text evidence="2">The sequence shown here is derived from an EMBL/GenBank/DDBJ whole genome shotgun (WGS) entry which is preliminary data.</text>
</comment>
<organism evidence="2 3">
    <name type="scientific">Luteimonas composti</name>
    <dbReference type="NCBI Taxonomy" id="398257"/>
    <lineage>
        <taxon>Bacteria</taxon>
        <taxon>Pseudomonadati</taxon>
        <taxon>Pseudomonadota</taxon>
        <taxon>Gammaproteobacteria</taxon>
        <taxon>Lysobacterales</taxon>
        <taxon>Lysobacteraceae</taxon>
        <taxon>Luteimonas</taxon>
    </lineage>
</organism>
<dbReference type="EMBL" id="JARYGX010000023">
    <property type="protein sequence ID" value="MDH7453737.1"/>
    <property type="molecule type" value="Genomic_DNA"/>
</dbReference>